<name>A0A316VII2_9BASI</name>
<dbReference type="AlphaFoldDB" id="A0A316VII2"/>
<dbReference type="InParanoid" id="A0A316VII2"/>
<evidence type="ECO:0000256" key="3">
    <source>
        <dbReference type="ARBA" id="ARBA00023054"/>
    </source>
</evidence>
<comment type="subcellular location">
    <subcellularLocation>
        <location evidence="1">Membrane</location>
        <topology evidence="1">Peripheral membrane protein</topology>
    </subcellularLocation>
</comment>
<evidence type="ECO:0000256" key="2">
    <source>
        <dbReference type="ARBA" id="ARBA00022443"/>
    </source>
</evidence>
<evidence type="ECO:0000256" key="5">
    <source>
        <dbReference type="PROSITE-ProRule" id="PRU00192"/>
    </source>
</evidence>
<dbReference type="SMART" id="SM00326">
    <property type="entry name" value="SH3"/>
    <property type="match status" value="1"/>
</dbReference>
<dbReference type="Gene3D" id="2.30.30.40">
    <property type="entry name" value="SH3 Domains"/>
    <property type="match status" value="1"/>
</dbReference>
<feature type="domain" description="SH3" evidence="7">
    <location>
        <begin position="153"/>
        <end position="211"/>
    </location>
</feature>
<evidence type="ECO:0000256" key="6">
    <source>
        <dbReference type="SAM" id="MobiDB-lite"/>
    </source>
</evidence>
<dbReference type="InterPro" id="IPR001452">
    <property type="entry name" value="SH3_domain"/>
</dbReference>
<keyword evidence="2 5" id="KW-0728">SH3 domain</keyword>
<keyword evidence="9" id="KW-1185">Reference proteome</keyword>
<feature type="region of interest" description="Disordered" evidence="6">
    <location>
        <begin position="132"/>
        <end position="152"/>
    </location>
</feature>
<evidence type="ECO:0000259" key="7">
    <source>
        <dbReference type="PROSITE" id="PS50002"/>
    </source>
</evidence>
<dbReference type="SUPFAM" id="SSF50044">
    <property type="entry name" value="SH3-domain"/>
    <property type="match status" value="1"/>
</dbReference>
<dbReference type="OrthoDB" id="10255128at2759"/>
<evidence type="ECO:0000256" key="4">
    <source>
        <dbReference type="ARBA" id="ARBA00023136"/>
    </source>
</evidence>
<keyword evidence="4" id="KW-0472">Membrane</keyword>
<dbReference type="PANTHER" id="PTHR14167">
    <property type="entry name" value="SH3 DOMAIN-CONTAINING"/>
    <property type="match status" value="1"/>
</dbReference>
<keyword evidence="3" id="KW-0175">Coiled coil</keyword>
<evidence type="ECO:0000313" key="9">
    <source>
        <dbReference type="Proteomes" id="UP000245771"/>
    </source>
</evidence>
<gene>
    <name evidence="8" type="ORF">FA14DRAFT_52101</name>
</gene>
<dbReference type="PANTHER" id="PTHR14167:SF81">
    <property type="entry name" value="ENDOPHILIN-A"/>
    <property type="match status" value="1"/>
</dbReference>
<sequence>MPTSFASLPAHERQAFFSLLDEYFQSRPHLLPGGAGAAAEEQEAEYAPQQQYNPTPAARSQPPAPAARKPATSSMHAAPTPPAGLSSGKSVGRIDMANKGSAFGSMIMGKPRPEAPASVGEAISGVLPKAMPATTSRTAPPPAPAPRVKAEPASLGQAEVLYDYNGTEAEDLSVKRYDIIDLVEKISEDWWKGRSSDGREGIVPSTYVKQI</sequence>
<dbReference type="GeneID" id="37024247"/>
<dbReference type="PROSITE" id="PS50002">
    <property type="entry name" value="SH3"/>
    <property type="match status" value="1"/>
</dbReference>
<dbReference type="Pfam" id="PF00018">
    <property type="entry name" value="SH3_1"/>
    <property type="match status" value="1"/>
</dbReference>
<feature type="region of interest" description="Disordered" evidence="6">
    <location>
        <begin position="28"/>
        <end position="93"/>
    </location>
</feature>
<reference evidence="8 9" key="1">
    <citation type="journal article" date="2018" name="Mol. Biol. Evol.">
        <title>Broad Genomic Sampling Reveals a Smut Pathogenic Ancestry of the Fungal Clade Ustilaginomycotina.</title>
        <authorList>
            <person name="Kijpornyongpan T."/>
            <person name="Mondo S.J."/>
            <person name="Barry K."/>
            <person name="Sandor L."/>
            <person name="Lee J."/>
            <person name="Lipzen A."/>
            <person name="Pangilinan J."/>
            <person name="LaButti K."/>
            <person name="Hainaut M."/>
            <person name="Henrissat B."/>
            <person name="Grigoriev I.V."/>
            <person name="Spatafora J.W."/>
            <person name="Aime M.C."/>
        </authorList>
    </citation>
    <scope>NUCLEOTIDE SEQUENCE [LARGE SCALE GENOMIC DNA]</scope>
    <source>
        <strain evidence="8 9">MCA 3882</strain>
    </source>
</reference>
<protein>
    <recommendedName>
        <fullName evidence="7">SH3 domain-containing protein</fullName>
    </recommendedName>
</protein>
<dbReference type="PRINTS" id="PR00452">
    <property type="entry name" value="SH3DOMAIN"/>
</dbReference>
<dbReference type="InterPro" id="IPR036028">
    <property type="entry name" value="SH3-like_dom_sf"/>
</dbReference>
<dbReference type="EMBL" id="KZ819603">
    <property type="protein sequence ID" value="PWN36133.1"/>
    <property type="molecule type" value="Genomic_DNA"/>
</dbReference>
<organism evidence="8 9">
    <name type="scientific">Meira miltonrushii</name>
    <dbReference type="NCBI Taxonomy" id="1280837"/>
    <lineage>
        <taxon>Eukaryota</taxon>
        <taxon>Fungi</taxon>
        <taxon>Dikarya</taxon>
        <taxon>Basidiomycota</taxon>
        <taxon>Ustilaginomycotina</taxon>
        <taxon>Exobasidiomycetes</taxon>
        <taxon>Exobasidiales</taxon>
        <taxon>Brachybasidiaceae</taxon>
        <taxon>Meira</taxon>
    </lineage>
</organism>
<dbReference type="STRING" id="1280837.A0A316VII2"/>
<accession>A0A316VII2</accession>
<dbReference type="CDD" id="cd00174">
    <property type="entry name" value="SH3"/>
    <property type="match status" value="1"/>
</dbReference>
<dbReference type="RefSeq" id="XP_025356435.1">
    <property type="nucleotide sequence ID" value="XM_025502466.1"/>
</dbReference>
<evidence type="ECO:0000256" key="1">
    <source>
        <dbReference type="ARBA" id="ARBA00004170"/>
    </source>
</evidence>
<evidence type="ECO:0000313" key="8">
    <source>
        <dbReference type="EMBL" id="PWN36133.1"/>
    </source>
</evidence>
<dbReference type="Proteomes" id="UP000245771">
    <property type="component" value="Unassembled WGS sequence"/>
</dbReference>
<dbReference type="InterPro" id="IPR050384">
    <property type="entry name" value="Endophilin_SH3RF"/>
</dbReference>
<feature type="compositionally biased region" description="Low complexity" evidence="6">
    <location>
        <begin position="45"/>
        <end position="73"/>
    </location>
</feature>
<proteinExistence type="predicted"/>